<accession>A0A1M7GQB5</accession>
<dbReference type="RefSeq" id="WP_079552805.1">
    <property type="nucleotide sequence ID" value="NZ_LT670847.1"/>
</dbReference>
<dbReference type="AlphaFoldDB" id="A0A1M7GQB5"/>
<evidence type="ECO:0000313" key="3">
    <source>
        <dbReference type="Proteomes" id="UP000190911"/>
    </source>
</evidence>
<dbReference type="SUPFAM" id="SSF54427">
    <property type="entry name" value="NTF2-like"/>
    <property type="match status" value="1"/>
</dbReference>
<reference evidence="2 3" key="1">
    <citation type="submission" date="2016-11" db="EMBL/GenBank/DDBJ databases">
        <authorList>
            <person name="Jaros S."/>
            <person name="Januszkiewicz K."/>
            <person name="Wedrychowicz H."/>
        </authorList>
    </citation>
    <scope>NUCLEOTIDE SEQUENCE [LARGE SCALE GENOMIC DNA]</scope>
    <source>
        <strain evidence="2 3">ACAM 12</strain>
    </source>
</reference>
<organism evidence="2 3">
    <name type="scientific">Vreelandella subglaciescola</name>
    <dbReference type="NCBI Taxonomy" id="29571"/>
    <lineage>
        <taxon>Bacteria</taxon>
        <taxon>Pseudomonadati</taxon>
        <taxon>Pseudomonadota</taxon>
        <taxon>Gammaproteobacteria</taxon>
        <taxon>Oceanospirillales</taxon>
        <taxon>Halomonadaceae</taxon>
        <taxon>Vreelandella</taxon>
    </lineage>
</organism>
<dbReference type="STRING" id="29571.SAMN05878437_1658"/>
<dbReference type="Pfam" id="PF12680">
    <property type="entry name" value="SnoaL_2"/>
    <property type="match status" value="1"/>
</dbReference>
<gene>
    <name evidence="2" type="ORF">SAMN05878437_1658</name>
</gene>
<protein>
    <submittedName>
        <fullName evidence="2">SnoaL-like domain-containing protein</fullName>
    </submittedName>
</protein>
<dbReference type="InterPro" id="IPR037401">
    <property type="entry name" value="SnoaL-like"/>
</dbReference>
<dbReference type="Gene3D" id="3.10.450.50">
    <property type="match status" value="1"/>
</dbReference>
<evidence type="ECO:0000259" key="1">
    <source>
        <dbReference type="Pfam" id="PF12680"/>
    </source>
</evidence>
<proteinExistence type="predicted"/>
<keyword evidence="3" id="KW-1185">Reference proteome</keyword>
<evidence type="ECO:0000313" key="2">
    <source>
        <dbReference type="EMBL" id="SHM18361.1"/>
    </source>
</evidence>
<sequence length="144" mass="16570">MSQRTPLDAFCAFFNKLDKSCTEKLYTVYTQDVTFIDPLHRIDGRDALEGYFAALYDNVRYCRFTYHDARQDGDIAFVTWTMHFAHSRLAGGRDISVDGCTRLQFAADGRVSQQRDYFDAGAMLYENVPLLGRVIRFLKRRASG</sequence>
<dbReference type="InParanoid" id="A0A1M7GQB5"/>
<name>A0A1M7GQB5_9GAMM</name>
<dbReference type="EMBL" id="LT670847">
    <property type="protein sequence ID" value="SHM18361.1"/>
    <property type="molecule type" value="Genomic_DNA"/>
</dbReference>
<dbReference type="Proteomes" id="UP000190911">
    <property type="component" value="Chromosome I"/>
</dbReference>
<feature type="domain" description="SnoaL-like" evidence="1">
    <location>
        <begin position="12"/>
        <end position="112"/>
    </location>
</feature>
<dbReference type="InterPro" id="IPR032710">
    <property type="entry name" value="NTF2-like_dom_sf"/>
</dbReference>
<dbReference type="OrthoDB" id="1115105at2"/>